<organism evidence="1 2">
    <name type="scientific">Alligator mississippiensis</name>
    <name type="common">American alligator</name>
    <dbReference type="NCBI Taxonomy" id="8496"/>
    <lineage>
        <taxon>Eukaryota</taxon>
        <taxon>Metazoa</taxon>
        <taxon>Chordata</taxon>
        <taxon>Craniata</taxon>
        <taxon>Vertebrata</taxon>
        <taxon>Euteleostomi</taxon>
        <taxon>Archelosauria</taxon>
        <taxon>Archosauria</taxon>
        <taxon>Crocodylia</taxon>
        <taxon>Alligatoridae</taxon>
        <taxon>Alligatorinae</taxon>
        <taxon>Alligator</taxon>
    </lineage>
</organism>
<sequence length="76" mass="8633">MKTMGIIEESRSPWRSQVVVVPKTNGSIKLCIDYHKVNKVVTFNTFLMPQVDNMLEKVSQDKYISTLDSTRAIGKS</sequence>
<keyword evidence="2" id="KW-1185">Reference proteome</keyword>
<name>A0A151M212_ALLMI</name>
<comment type="caution">
    <text evidence="1">The sequence shown here is derived from an EMBL/GenBank/DDBJ whole genome shotgun (WGS) entry which is preliminary data.</text>
</comment>
<dbReference type="PANTHER" id="PTHR24559:SF454">
    <property type="entry name" value="RIBONUCLEASE H"/>
    <property type="match status" value="1"/>
</dbReference>
<proteinExistence type="predicted"/>
<dbReference type="Proteomes" id="UP000050525">
    <property type="component" value="Unassembled WGS sequence"/>
</dbReference>
<dbReference type="InterPro" id="IPR043128">
    <property type="entry name" value="Rev_trsase/Diguanyl_cyclase"/>
</dbReference>
<dbReference type="PANTHER" id="PTHR24559">
    <property type="entry name" value="TRANSPOSON TY3-I GAG-POL POLYPROTEIN"/>
    <property type="match status" value="1"/>
</dbReference>
<gene>
    <name evidence="1" type="ORF">Y1Q_0014813</name>
</gene>
<protein>
    <recommendedName>
        <fullName evidence="3">Reverse transcriptase domain-containing protein</fullName>
    </recommendedName>
</protein>
<dbReference type="Gene3D" id="3.30.70.270">
    <property type="match status" value="1"/>
</dbReference>
<dbReference type="Gene3D" id="3.10.10.10">
    <property type="entry name" value="HIV Type 1 Reverse Transcriptase, subunit A, domain 1"/>
    <property type="match status" value="1"/>
</dbReference>
<evidence type="ECO:0000313" key="2">
    <source>
        <dbReference type="Proteomes" id="UP000050525"/>
    </source>
</evidence>
<dbReference type="InterPro" id="IPR043502">
    <property type="entry name" value="DNA/RNA_pol_sf"/>
</dbReference>
<dbReference type="STRING" id="8496.A0A151M212"/>
<evidence type="ECO:0000313" key="1">
    <source>
        <dbReference type="EMBL" id="KYO18553.1"/>
    </source>
</evidence>
<evidence type="ECO:0008006" key="3">
    <source>
        <dbReference type="Google" id="ProtNLM"/>
    </source>
</evidence>
<dbReference type="SUPFAM" id="SSF56672">
    <property type="entry name" value="DNA/RNA polymerases"/>
    <property type="match status" value="1"/>
</dbReference>
<dbReference type="AlphaFoldDB" id="A0A151M212"/>
<reference evidence="1 2" key="1">
    <citation type="journal article" date="2012" name="Genome Biol.">
        <title>Sequencing three crocodilian genomes to illuminate the evolution of archosaurs and amniotes.</title>
        <authorList>
            <person name="St John J.A."/>
            <person name="Braun E.L."/>
            <person name="Isberg S.R."/>
            <person name="Miles L.G."/>
            <person name="Chong A.Y."/>
            <person name="Gongora J."/>
            <person name="Dalzell P."/>
            <person name="Moran C."/>
            <person name="Bed'hom B."/>
            <person name="Abzhanov A."/>
            <person name="Burgess S.C."/>
            <person name="Cooksey A.M."/>
            <person name="Castoe T.A."/>
            <person name="Crawford N.G."/>
            <person name="Densmore L.D."/>
            <person name="Drew J.C."/>
            <person name="Edwards S.V."/>
            <person name="Faircloth B.C."/>
            <person name="Fujita M.K."/>
            <person name="Greenwold M.J."/>
            <person name="Hoffmann F.G."/>
            <person name="Howard J.M."/>
            <person name="Iguchi T."/>
            <person name="Janes D.E."/>
            <person name="Khan S.Y."/>
            <person name="Kohno S."/>
            <person name="de Koning A.J."/>
            <person name="Lance S.L."/>
            <person name="McCarthy F.M."/>
            <person name="McCormack J.E."/>
            <person name="Merchant M.E."/>
            <person name="Peterson D.G."/>
            <person name="Pollock D.D."/>
            <person name="Pourmand N."/>
            <person name="Raney B.J."/>
            <person name="Roessler K.A."/>
            <person name="Sanford J.R."/>
            <person name="Sawyer R.H."/>
            <person name="Schmidt C.J."/>
            <person name="Triplett E.W."/>
            <person name="Tuberville T.D."/>
            <person name="Venegas-Anaya M."/>
            <person name="Howard J.T."/>
            <person name="Jarvis E.D."/>
            <person name="Guillette L.J.Jr."/>
            <person name="Glenn T.C."/>
            <person name="Green R.E."/>
            <person name="Ray D.A."/>
        </authorList>
    </citation>
    <scope>NUCLEOTIDE SEQUENCE [LARGE SCALE GENOMIC DNA]</scope>
    <source>
        <strain evidence="1">KSC_2009_1</strain>
    </source>
</reference>
<dbReference type="EMBL" id="AKHW03006807">
    <property type="protein sequence ID" value="KYO18553.1"/>
    <property type="molecule type" value="Genomic_DNA"/>
</dbReference>
<accession>A0A151M212</accession>
<dbReference type="InterPro" id="IPR053134">
    <property type="entry name" value="RNA-dir_DNA_polymerase"/>
</dbReference>